<evidence type="ECO:0000313" key="1">
    <source>
        <dbReference type="EMBL" id="QIZ07609.1"/>
    </source>
</evidence>
<dbReference type="AlphaFoldDB" id="A0A6H1P223"/>
<accession>A0A6H1P223</accession>
<sequence>MKIDAGIQALIVVGLKAYYRQYRLKPENKAKARQYQDNFFLKVGLEQLNIKGDKLNESN</sequence>
<evidence type="ECO:0000313" key="2">
    <source>
        <dbReference type="Proteomes" id="UP000501868"/>
    </source>
</evidence>
<proteinExistence type="predicted"/>
<dbReference type="Proteomes" id="UP000501868">
    <property type="component" value="Chromosome"/>
</dbReference>
<dbReference type="EMBL" id="CP051128">
    <property type="protein sequence ID" value="QIZ07609.1"/>
    <property type="molecule type" value="Genomic_DNA"/>
</dbReference>
<name>A0A6H1P223_PRIMG</name>
<protein>
    <submittedName>
        <fullName evidence="1">Uncharacterized protein</fullName>
    </submittedName>
</protein>
<gene>
    <name evidence="1" type="ORF">HFZ78_13430</name>
</gene>
<organism evidence="1 2">
    <name type="scientific">Priestia megaterium</name>
    <name type="common">Bacillus megaterium</name>
    <dbReference type="NCBI Taxonomy" id="1404"/>
    <lineage>
        <taxon>Bacteria</taxon>
        <taxon>Bacillati</taxon>
        <taxon>Bacillota</taxon>
        <taxon>Bacilli</taxon>
        <taxon>Bacillales</taxon>
        <taxon>Bacillaceae</taxon>
        <taxon>Priestia</taxon>
    </lineage>
</organism>
<reference evidence="1 2" key="2">
    <citation type="submission" date="2020-04" db="EMBL/GenBank/DDBJ databases">
        <authorList>
            <person name="Fomenkov A."/>
            <person name="Anton B.P."/>
            <person name="Roberts R.J."/>
        </authorList>
    </citation>
    <scope>NUCLEOTIDE SEQUENCE [LARGE SCALE GENOMIC DNA]</scope>
    <source>
        <strain evidence="1 2">S2</strain>
    </source>
</reference>
<reference evidence="1 2" key="1">
    <citation type="submission" date="2020-04" db="EMBL/GenBank/DDBJ databases">
        <title>Genome-Wide Identification of 5-Methylcytosine Sites in Bacterial Genomes By High-Throughput Sequencing of MspJI Restriction Fragments.</title>
        <authorList>
            <person name="Wu V."/>
        </authorList>
    </citation>
    <scope>NUCLEOTIDE SEQUENCE [LARGE SCALE GENOMIC DNA]</scope>
    <source>
        <strain evidence="1 2">S2</strain>
    </source>
</reference>